<evidence type="ECO:0000313" key="9">
    <source>
        <dbReference type="RefSeq" id="XP_027198806.1"/>
    </source>
</evidence>
<dbReference type="Proteomes" id="UP000515146">
    <property type="component" value="Unplaced"/>
</dbReference>
<evidence type="ECO:0000256" key="1">
    <source>
        <dbReference type="ARBA" id="ARBA00006432"/>
    </source>
</evidence>
<comment type="catalytic activity">
    <reaction evidence="7">
        <text>a long-chain fatty acid + ATP + CoA = a long-chain fatty acyl-CoA + AMP + diphosphate</text>
        <dbReference type="Rhea" id="RHEA:15421"/>
        <dbReference type="ChEBI" id="CHEBI:30616"/>
        <dbReference type="ChEBI" id="CHEBI:33019"/>
        <dbReference type="ChEBI" id="CHEBI:57287"/>
        <dbReference type="ChEBI" id="CHEBI:57560"/>
        <dbReference type="ChEBI" id="CHEBI:83139"/>
        <dbReference type="ChEBI" id="CHEBI:456215"/>
        <dbReference type="EC" id="6.2.1.3"/>
    </reaction>
</comment>
<sequence length="760" mass="85662">MGLSYMELIVAIIVNIVKSVVFVYTFFTIPIYYLIQKPWKALKLAKMCGANFIKRGQFIRQDGIPELLSNVEYLEFEHDVPIPHHPLMKCNTITEAIYARSELYSNDLPSIGYREILEEEIQHDQSGNPIKIDGKVLRKYKLSDYKWLTYGEFLEQVEATSRGLYAIGFEKHDPIAIYSETGVDFLVSMISSGKSGALIVTVFHTLTDQGLIHALNQTKVKIIFVSFELIDRVHGFIKNCPNLKTIIYFEGPKKRKIPTFDTDIKVYTLNEIKNFGRSDKYRHIESKCLEPDDLFCIMYTSGTTGIPKGVRITQRQIKEAAMTIGKVVRDVMMTGPSHTYIAYLPQAHVLEFSIELFLFVGGVKVGYATPFTLNESAPGLAEGQICDLKLLKPTVMIAVPLVLDRMQKEIHNKLKNRTPFSKPIFDYLIDYKAYWISKGYSTPMVNMLLCSKVQEQFGGNLQYMVVGGAPLAYDLQKRIKCALNITLIQGYGSTETSGGVFCMDFKDLSYGRVGSPLNGVRVRVVNWPEGNYSIDDKPNPRGELIIGGEMISSGYLNLEEANKAAFFDNDGIHWFISGDIVEIHPDGTFSIIDRKKDIVKLANGEFISLGKIEATLKSSSYVDNICIVPNATLNCLVALIVPNLMSLKTIVKQQLESTKQSLISDTNILLGNSEVVKIVHDDIIAVGIRQRLKSIELPSMITLCAEIWAPDNDLLTAAMKLKRTNIIKHYNQDLQKMWSSLRANPEKIRVQVKKMPHTLK</sequence>
<evidence type="ECO:0000256" key="5">
    <source>
        <dbReference type="ARBA" id="ARBA00022840"/>
    </source>
</evidence>
<dbReference type="InParanoid" id="A0A6P6Y123"/>
<dbReference type="GO" id="GO:0030182">
    <property type="term" value="P:neuron differentiation"/>
    <property type="evidence" value="ECO:0007669"/>
    <property type="project" value="TreeGrafter"/>
</dbReference>
<evidence type="ECO:0000256" key="4">
    <source>
        <dbReference type="ARBA" id="ARBA00022832"/>
    </source>
</evidence>
<dbReference type="OMA" id="PLMKCNT"/>
<dbReference type="PANTHER" id="PTHR43272:SF83">
    <property type="entry name" value="ACYL-COA SYNTHETASE LONG-CHAIN, ISOFORM J"/>
    <property type="match status" value="1"/>
</dbReference>
<keyword evidence="4" id="KW-0276">Fatty acid metabolism</keyword>
<dbReference type="PANTHER" id="PTHR43272">
    <property type="entry name" value="LONG-CHAIN-FATTY-ACID--COA LIGASE"/>
    <property type="match status" value="1"/>
</dbReference>
<dbReference type="AlphaFoldDB" id="A0A6P6Y123"/>
<dbReference type="Gene3D" id="3.40.50.12780">
    <property type="entry name" value="N-terminal domain of ligase-like"/>
    <property type="match status" value="1"/>
</dbReference>
<evidence type="ECO:0000256" key="6">
    <source>
        <dbReference type="ARBA" id="ARBA00026121"/>
    </source>
</evidence>
<dbReference type="GO" id="GO:0005783">
    <property type="term" value="C:endoplasmic reticulum"/>
    <property type="evidence" value="ECO:0007669"/>
    <property type="project" value="TreeGrafter"/>
</dbReference>
<dbReference type="PROSITE" id="PS00455">
    <property type="entry name" value="AMP_BINDING"/>
    <property type="match status" value="1"/>
</dbReference>
<dbReference type="RefSeq" id="XP_027198806.1">
    <property type="nucleotide sequence ID" value="XM_027343005.1"/>
</dbReference>
<evidence type="ECO:0000256" key="3">
    <source>
        <dbReference type="ARBA" id="ARBA00022741"/>
    </source>
</evidence>
<reference evidence="9" key="1">
    <citation type="submission" date="2025-08" db="UniProtKB">
        <authorList>
            <consortium name="RefSeq"/>
        </authorList>
    </citation>
    <scope>IDENTIFICATION</scope>
    <source>
        <strain evidence="9">Airmid</strain>
    </source>
</reference>
<dbReference type="SUPFAM" id="SSF56801">
    <property type="entry name" value="Acetyl-CoA synthetase-like"/>
    <property type="match status" value="1"/>
</dbReference>
<dbReference type="InterPro" id="IPR020845">
    <property type="entry name" value="AMP-binding_CS"/>
</dbReference>
<comment type="similarity">
    <text evidence="1">Belongs to the ATP-dependent AMP-binding enzyme family.</text>
</comment>
<evidence type="ECO:0000256" key="2">
    <source>
        <dbReference type="ARBA" id="ARBA00022598"/>
    </source>
</evidence>
<dbReference type="InterPro" id="IPR042099">
    <property type="entry name" value="ANL_N_sf"/>
</dbReference>
<dbReference type="GO" id="GO:0005886">
    <property type="term" value="C:plasma membrane"/>
    <property type="evidence" value="ECO:0007669"/>
    <property type="project" value="TreeGrafter"/>
</dbReference>
<dbReference type="GeneID" id="113793040"/>
<evidence type="ECO:0000313" key="8">
    <source>
        <dbReference type="Proteomes" id="UP000515146"/>
    </source>
</evidence>
<keyword evidence="3" id="KW-0547">Nucleotide-binding</keyword>
<keyword evidence="4" id="KW-0443">Lipid metabolism</keyword>
<accession>A0A6P6Y123</accession>
<evidence type="ECO:0000256" key="7">
    <source>
        <dbReference type="ARBA" id="ARBA00036813"/>
    </source>
</evidence>
<dbReference type="EC" id="6.2.1.3" evidence="6"/>
<keyword evidence="2" id="KW-0436">Ligase</keyword>
<protein>
    <recommendedName>
        <fullName evidence="6">long-chain-fatty-acid--CoA ligase</fullName>
        <ecNumber evidence="6">6.2.1.3</ecNumber>
    </recommendedName>
</protein>
<dbReference type="GO" id="GO:0005811">
    <property type="term" value="C:lipid droplet"/>
    <property type="evidence" value="ECO:0007669"/>
    <property type="project" value="TreeGrafter"/>
</dbReference>
<keyword evidence="5" id="KW-0067">ATP-binding</keyword>
<proteinExistence type="inferred from homology"/>
<organism evidence="8 9">
    <name type="scientific">Dermatophagoides pteronyssinus</name>
    <name type="common">European house dust mite</name>
    <dbReference type="NCBI Taxonomy" id="6956"/>
    <lineage>
        <taxon>Eukaryota</taxon>
        <taxon>Metazoa</taxon>
        <taxon>Ecdysozoa</taxon>
        <taxon>Arthropoda</taxon>
        <taxon>Chelicerata</taxon>
        <taxon>Arachnida</taxon>
        <taxon>Acari</taxon>
        <taxon>Acariformes</taxon>
        <taxon>Sarcoptiformes</taxon>
        <taxon>Astigmata</taxon>
        <taxon>Psoroptidia</taxon>
        <taxon>Analgoidea</taxon>
        <taxon>Pyroglyphidae</taxon>
        <taxon>Dermatophagoidinae</taxon>
        <taxon>Dermatophagoides</taxon>
    </lineage>
</organism>
<dbReference type="KEGG" id="dpte:113793040"/>
<dbReference type="OrthoDB" id="1700726at2759"/>
<dbReference type="GO" id="GO:0035336">
    <property type="term" value="P:long-chain fatty-acyl-CoA metabolic process"/>
    <property type="evidence" value="ECO:0007669"/>
    <property type="project" value="TreeGrafter"/>
</dbReference>
<dbReference type="InterPro" id="IPR000873">
    <property type="entry name" value="AMP-dep_synth/lig_dom"/>
</dbReference>
<dbReference type="GO" id="GO:0004467">
    <property type="term" value="F:long-chain fatty acid-CoA ligase activity"/>
    <property type="evidence" value="ECO:0007669"/>
    <property type="project" value="UniProtKB-EC"/>
</dbReference>
<name>A0A6P6Y123_DERPT</name>
<keyword evidence="8" id="KW-1185">Reference proteome</keyword>
<dbReference type="Pfam" id="PF00501">
    <property type="entry name" value="AMP-binding"/>
    <property type="match status" value="1"/>
</dbReference>
<dbReference type="GO" id="GO:0005524">
    <property type="term" value="F:ATP binding"/>
    <property type="evidence" value="ECO:0007669"/>
    <property type="project" value="UniProtKB-KW"/>
</dbReference>
<gene>
    <name evidence="9" type="primary">LOC113793040</name>
</gene>